<comment type="function">
    <text evidence="2">Catalyzes the hydrolysis of 5-hydroxyisourate (HIU) to 2-oxo-4-hydroxy-4-carboxy-5-ureidoimidazoline (OHCU).</text>
</comment>
<dbReference type="SUPFAM" id="SSF49472">
    <property type="entry name" value="Transthyretin (synonym: prealbumin)"/>
    <property type="match status" value="1"/>
</dbReference>
<proteinExistence type="inferred from homology"/>
<dbReference type="GO" id="GO:0006144">
    <property type="term" value="P:purine nucleobase metabolic process"/>
    <property type="evidence" value="ECO:0007669"/>
    <property type="project" value="UniProtKB-KW"/>
</dbReference>
<dbReference type="CDD" id="cd05822">
    <property type="entry name" value="TLP_HIUase"/>
    <property type="match status" value="1"/>
</dbReference>
<dbReference type="Proteomes" id="UP000175989">
    <property type="component" value="Unassembled WGS sequence"/>
</dbReference>
<keyword evidence="11" id="KW-1185">Reference proteome</keyword>
<evidence type="ECO:0000259" key="9">
    <source>
        <dbReference type="Pfam" id="PF00576"/>
    </source>
</evidence>
<evidence type="ECO:0000256" key="6">
    <source>
        <dbReference type="ARBA" id="ARBA00022801"/>
    </source>
</evidence>
<dbReference type="PANTHER" id="PTHR10395">
    <property type="entry name" value="URICASE AND TRANSTHYRETIN-RELATED"/>
    <property type="match status" value="1"/>
</dbReference>
<evidence type="ECO:0000256" key="2">
    <source>
        <dbReference type="ARBA" id="ARBA00002704"/>
    </source>
</evidence>
<feature type="binding site" evidence="7">
    <location>
        <position position="45"/>
    </location>
    <ligand>
        <name>substrate</name>
    </ligand>
</feature>
<comment type="similarity">
    <text evidence="3 8">Belongs to the transthyretin family. 5-hydroxyisourate hydrolase subfamily.</text>
</comment>
<dbReference type="Gene3D" id="2.60.40.180">
    <property type="entry name" value="Transthyretin/hydroxyisourate hydrolase domain"/>
    <property type="match status" value="1"/>
</dbReference>
<dbReference type="RefSeq" id="WP_070248131.1">
    <property type="nucleotide sequence ID" value="NZ_LROM01000082.1"/>
</dbReference>
<dbReference type="Pfam" id="PF00576">
    <property type="entry name" value="Transthyretin"/>
    <property type="match status" value="1"/>
</dbReference>
<evidence type="ECO:0000313" key="11">
    <source>
        <dbReference type="Proteomes" id="UP000175989"/>
    </source>
</evidence>
<evidence type="ECO:0000256" key="7">
    <source>
        <dbReference type="PIRSR" id="PIRSR600895-51"/>
    </source>
</evidence>
<dbReference type="FunFam" id="2.60.40.180:FF:000005">
    <property type="entry name" value="5-hydroxyisourate hydrolase"/>
    <property type="match status" value="1"/>
</dbReference>
<evidence type="ECO:0000256" key="1">
    <source>
        <dbReference type="ARBA" id="ARBA00001043"/>
    </source>
</evidence>
<comment type="caution">
    <text evidence="10">The sequence shown here is derived from an EMBL/GenBank/DDBJ whole genome shotgun (WGS) entry which is preliminary data.</text>
</comment>
<dbReference type="PANTHER" id="PTHR10395:SF7">
    <property type="entry name" value="5-HYDROXYISOURATE HYDROLASE"/>
    <property type="match status" value="1"/>
</dbReference>
<protein>
    <recommendedName>
        <fullName evidence="8">5-hydroxyisourate hydrolase</fullName>
        <shortName evidence="8">HIU hydrolase</shortName>
        <shortName evidence="8">HIUHase</shortName>
        <ecNumber evidence="8">3.5.2.17</ecNumber>
    </recommendedName>
</protein>
<dbReference type="GO" id="GO:0033971">
    <property type="term" value="F:hydroxyisourate hydrolase activity"/>
    <property type="evidence" value="ECO:0007669"/>
    <property type="project" value="UniProtKB-EC"/>
</dbReference>
<dbReference type="EMBL" id="LROM01000082">
    <property type="protein sequence ID" value="OFA00629.1"/>
    <property type="molecule type" value="Genomic_DNA"/>
</dbReference>
<dbReference type="AlphaFoldDB" id="A0A1E7WNA0"/>
<dbReference type="NCBIfam" id="TIGR02962">
    <property type="entry name" value="hdxy_isourate"/>
    <property type="match status" value="1"/>
</dbReference>
<organism evidence="10 11">
    <name type="scientific">Duganella phyllosphaerae</name>
    <dbReference type="NCBI Taxonomy" id="762836"/>
    <lineage>
        <taxon>Bacteria</taxon>
        <taxon>Pseudomonadati</taxon>
        <taxon>Pseudomonadota</taxon>
        <taxon>Betaproteobacteria</taxon>
        <taxon>Burkholderiales</taxon>
        <taxon>Oxalobacteraceae</taxon>
        <taxon>Telluria group</taxon>
        <taxon>Duganella</taxon>
    </lineage>
</organism>
<feature type="binding site" evidence="7">
    <location>
        <position position="114"/>
    </location>
    <ligand>
        <name>substrate</name>
    </ligand>
</feature>
<gene>
    <name evidence="10" type="primary">pucM</name>
    <name evidence="10" type="ORF">DUPY_22810</name>
</gene>
<evidence type="ECO:0000256" key="3">
    <source>
        <dbReference type="ARBA" id="ARBA00009850"/>
    </source>
</evidence>
<dbReference type="PATRIC" id="fig|762836.4.peg.2361"/>
<dbReference type="EC" id="3.5.2.17" evidence="8"/>
<evidence type="ECO:0000256" key="5">
    <source>
        <dbReference type="ARBA" id="ARBA00022631"/>
    </source>
</evidence>
<comment type="subunit">
    <text evidence="4 8">Homotetramer.</text>
</comment>
<keyword evidence="5 8" id="KW-0659">Purine metabolism</keyword>
<sequence length="117" mass="12373">MGKLSTHVLDITQGKPGAGVKLALYAVNAEGRTLLTTDVTNADGRCAAPLLAGEQLKAGKYELVFAAGDYFAEQGVQVPEPRFVDEVTIAFGVADAGQNYHVPLVVSPWAYSTYRGS</sequence>
<keyword evidence="6 8" id="KW-0378">Hydrolase</keyword>
<dbReference type="InterPro" id="IPR036817">
    <property type="entry name" value="Transthyretin/HIU_hydrolase_sf"/>
</dbReference>
<dbReference type="PRINTS" id="PR00189">
    <property type="entry name" value="TRNSTHYRETIN"/>
</dbReference>
<name>A0A1E7WNA0_9BURK</name>
<evidence type="ECO:0000256" key="8">
    <source>
        <dbReference type="RuleBase" id="RU361270"/>
    </source>
</evidence>
<reference evidence="11" key="1">
    <citation type="journal article" date="2016" name="Front. Microbiol.">
        <title>Molecular Keys to the Janthinobacterium and Duganella spp. Interaction with the Plant Pathogen Fusarium graminearum.</title>
        <authorList>
            <person name="Haack F.S."/>
            <person name="Poehlein A."/>
            <person name="Kroger C."/>
            <person name="Voigt C.A."/>
            <person name="Piepenbring M."/>
            <person name="Bode H.B."/>
            <person name="Daniel R."/>
            <person name="Schafer W."/>
            <person name="Streit W.R."/>
        </authorList>
    </citation>
    <scope>NUCLEOTIDE SEQUENCE [LARGE SCALE GENOMIC DNA]</scope>
    <source>
        <strain evidence="11">T54</strain>
    </source>
</reference>
<dbReference type="OrthoDB" id="9792386at2"/>
<feature type="domain" description="Transthyretin/hydroxyisourate hydrolase" evidence="9">
    <location>
        <begin position="4"/>
        <end position="116"/>
    </location>
</feature>
<evidence type="ECO:0000256" key="4">
    <source>
        <dbReference type="ARBA" id="ARBA00011881"/>
    </source>
</evidence>
<evidence type="ECO:0000313" key="10">
    <source>
        <dbReference type="EMBL" id="OFA00629.1"/>
    </source>
</evidence>
<feature type="binding site" evidence="7">
    <location>
        <position position="7"/>
    </location>
    <ligand>
        <name>substrate</name>
    </ligand>
</feature>
<dbReference type="InterPro" id="IPR000895">
    <property type="entry name" value="Transthyretin/HIU_hydrolase"/>
</dbReference>
<dbReference type="InterPro" id="IPR014306">
    <property type="entry name" value="Hydroxyisourate_hydrolase"/>
</dbReference>
<accession>A0A1E7WNA0</accession>
<comment type="catalytic activity">
    <reaction evidence="1 8">
        <text>5-hydroxyisourate + H2O = 5-hydroxy-2-oxo-4-ureido-2,5-dihydro-1H-imidazole-5-carboxylate + H(+)</text>
        <dbReference type="Rhea" id="RHEA:23736"/>
        <dbReference type="ChEBI" id="CHEBI:15377"/>
        <dbReference type="ChEBI" id="CHEBI:15378"/>
        <dbReference type="ChEBI" id="CHEBI:18072"/>
        <dbReference type="ChEBI" id="CHEBI:58639"/>
        <dbReference type="EC" id="3.5.2.17"/>
    </reaction>
</comment>
<dbReference type="InterPro" id="IPR023416">
    <property type="entry name" value="Transthyretin/HIU_hydrolase_d"/>
</dbReference>